<reference evidence="2" key="2">
    <citation type="submission" date="2023-06" db="EMBL/GenBank/DDBJ databases">
        <authorList>
            <consortium name="Lawrence Berkeley National Laboratory"/>
            <person name="Mondo S.J."/>
            <person name="Hensen N."/>
            <person name="Bonometti L."/>
            <person name="Westerberg I."/>
            <person name="Brannstrom I.O."/>
            <person name="Guillou S."/>
            <person name="Cros-Aarteil S."/>
            <person name="Calhoun S."/>
            <person name="Haridas S."/>
            <person name="Kuo A."/>
            <person name="Pangilinan J."/>
            <person name="Riley R."/>
            <person name="Labutti K."/>
            <person name="Andreopoulos B."/>
            <person name="Lipzen A."/>
            <person name="Chen C."/>
            <person name="Yanf M."/>
            <person name="Daum C."/>
            <person name="Ng V."/>
            <person name="Clum A."/>
            <person name="Steindorff A."/>
            <person name="Ohm R."/>
            <person name="Martin F."/>
            <person name="Silar P."/>
            <person name="Natvig D."/>
            <person name="Lalanne C."/>
            <person name="Gautier V."/>
            <person name="Ament-Velasquez S.L."/>
            <person name="Kruys A."/>
            <person name="Hutchinson M.I."/>
            <person name="Powell A.J."/>
            <person name="Barry K."/>
            <person name="Miller A.N."/>
            <person name="Grigoriev I.V."/>
            <person name="Debuchy R."/>
            <person name="Gladieux P."/>
            <person name="Thoren M.H."/>
            <person name="Johannesson H."/>
        </authorList>
    </citation>
    <scope>NUCLEOTIDE SEQUENCE</scope>
    <source>
        <strain evidence="2">PSN324</strain>
    </source>
</reference>
<gene>
    <name evidence="2" type="ORF">QBC42DRAFT_297100</name>
</gene>
<evidence type="ECO:0000256" key="1">
    <source>
        <dbReference type="SAM" id="MobiDB-lite"/>
    </source>
</evidence>
<proteinExistence type="predicted"/>
<accession>A0AAV9HMU6</accession>
<evidence type="ECO:0008006" key="4">
    <source>
        <dbReference type="Google" id="ProtNLM"/>
    </source>
</evidence>
<dbReference type="GO" id="GO:0016192">
    <property type="term" value="P:vesicle-mediated transport"/>
    <property type="evidence" value="ECO:0007669"/>
    <property type="project" value="InterPro"/>
</dbReference>
<dbReference type="PANTHER" id="PTHR28043:SF1">
    <property type="entry name" value="INCREASED RECOMBINATION CENTERS PROTEIN 6"/>
    <property type="match status" value="1"/>
</dbReference>
<dbReference type="PANTHER" id="PTHR28043">
    <property type="entry name" value="INCREASED RECOMBINATION CENTERS PROTEIN 6"/>
    <property type="match status" value="1"/>
</dbReference>
<dbReference type="EMBL" id="MU864977">
    <property type="protein sequence ID" value="KAK4462130.1"/>
    <property type="molecule type" value="Genomic_DNA"/>
</dbReference>
<evidence type="ECO:0000313" key="3">
    <source>
        <dbReference type="Proteomes" id="UP001321749"/>
    </source>
</evidence>
<reference evidence="2" key="1">
    <citation type="journal article" date="2023" name="Mol. Phylogenet. Evol.">
        <title>Genome-scale phylogeny and comparative genomics of the fungal order Sordariales.</title>
        <authorList>
            <person name="Hensen N."/>
            <person name="Bonometti L."/>
            <person name="Westerberg I."/>
            <person name="Brannstrom I.O."/>
            <person name="Guillou S."/>
            <person name="Cros-Aarteil S."/>
            <person name="Calhoun S."/>
            <person name="Haridas S."/>
            <person name="Kuo A."/>
            <person name="Mondo S."/>
            <person name="Pangilinan J."/>
            <person name="Riley R."/>
            <person name="LaButti K."/>
            <person name="Andreopoulos B."/>
            <person name="Lipzen A."/>
            <person name="Chen C."/>
            <person name="Yan M."/>
            <person name="Daum C."/>
            <person name="Ng V."/>
            <person name="Clum A."/>
            <person name="Steindorff A."/>
            <person name="Ohm R.A."/>
            <person name="Martin F."/>
            <person name="Silar P."/>
            <person name="Natvig D.O."/>
            <person name="Lalanne C."/>
            <person name="Gautier V."/>
            <person name="Ament-Velasquez S.L."/>
            <person name="Kruys A."/>
            <person name="Hutchinson M.I."/>
            <person name="Powell A.J."/>
            <person name="Barry K."/>
            <person name="Miller A.N."/>
            <person name="Grigoriev I.V."/>
            <person name="Debuchy R."/>
            <person name="Gladieux P."/>
            <person name="Hiltunen Thoren M."/>
            <person name="Johannesson H."/>
        </authorList>
    </citation>
    <scope>NUCLEOTIDE SEQUENCE</scope>
    <source>
        <strain evidence="2">PSN324</strain>
    </source>
</reference>
<feature type="region of interest" description="Disordered" evidence="1">
    <location>
        <begin position="123"/>
        <end position="147"/>
    </location>
</feature>
<dbReference type="Pfam" id="PF10199">
    <property type="entry name" value="Adaptin_binding"/>
    <property type="match status" value="1"/>
</dbReference>
<feature type="region of interest" description="Disordered" evidence="1">
    <location>
        <begin position="234"/>
        <end position="309"/>
    </location>
</feature>
<evidence type="ECO:0000313" key="2">
    <source>
        <dbReference type="EMBL" id="KAK4462130.1"/>
    </source>
</evidence>
<name>A0AAV9HMU6_9PEZI</name>
<dbReference type="AlphaFoldDB" id="A0AAV9HMU6"/>
<sequence length="349" mass="37530">MSNSLKVSPTAAKAQEITNPKRILAISHESSADLLGALITDLTGTSPSTSSSSSSQESQTLAGVTHLLPLSTRYYSASVPIWLDLVSDPDGWAASFLSEEAKEVLGVLGGVLVVFPLSSSSSSTAGNGDGDVGTQEQQQQQQQLLHKETVKSAGKVIRDGLRGWEFEGVGLAVGVGPGLGPGPVGDEVLDDWEDLCAGFGMEFVYIEGVGTGKPGTEKGKRNEYGEKVGVERVREALESNDWDGGKLEGEEEEEEEEEDGDNDDDYEGFDIGPGKEEDMEALKRAIFGGNNDKDDDEEEEEREINDEDVQNLGRMMQKLQAVRDMSAGLPDGERKRMAKRAVAEVMKEL</sequence>
<organism evidence="2 3">
    <name type="scientific">Cladorrhinum samala</name>
    <dbReference type="NCBI Taxonomy" id="585594"/>
    <lineage>
        <taxon>Eukaryota</taxon>
        <taxon>Fungi</taxon>
        <taxon>Dikarya</taxon>
        <taxon>Ascomycota</taxon>
        <taxon>Pezizomycotina</taxon>
        <taxon>Sordariomycetes</taxon>
        <taxon>Sordariomycetidae</taxon>
        <taxon>Sordariales</taxon>
        <taxon>Podosporaceae</taxon>
        <taxon>Cladorrhinum</taxon>
    </lineage>
</organism>
<dbReference type="GO" id="GO:0030674">
    <property type="term" value="F:protein-macromolecule adaptor activity"/>
    <property type="evidence" value="ECO:0007669"/>
    <property type="project" value="TreeGrafter"/>
</dbReference>
<feature type="compositionally biased region" description="Acidic residues" evidence="1">
    <location>
        <begin position="293"/>
        <end position="309"/>
    </location>
</feature>
<dbReference type="Gene3D" id="3.40.50.11960">
    <property type="match status" value="1"/>
</dbReference>
<feature type="compositionally biased region" description="Acidic residues" evidence="1">
    <location>
        <begin position="249"/>
        <end position="268"/>
    </location>
</feature>
<dbReference type="InterPro" id="IPR034627">
    <property type="entry name" value="Irc6"/>
</dbReference>
<dbReference type="Proteomes" id="UP001321749">
    <property type="component" value="Unassembled WGS sequence"/>
</dbReference>
<comment type="caution">
    <text evidence="2">The sequence shown here is derived from an EMBL/GenBank/DDBJ whole genome shotgun (WGS) entry which is preliminary data.</text>
</comment>
<feature type="compositionally biased region" description="Basic and acidic residues" evidence="1">
    <location>
        <begin position="234"/>
        <end position="248"/>
    </location>
</feature>
<feature type="compositionally biased region" description="Basic and acidic residues" evidence="1">
    <location>
        <begin position="273"/>
        <end position="283"/>
    </location>
</feature>
<protein>
    <recommendedName>
        <fullName evidence="4">Alpha and gamma adaptin binding protein p34</fullName>
    </recommendedName>
</protein>
<keyword evidence="3" id="KW-1185">Reference proteome</keyword>